<dbReference type="PANTHER" id="PTHR36440">
    <property type="entry name" value="PUTATIVE (AFU_ORTHOLOGUE AFUA_8G07350)-RELATED"/>
    <property type="match status" value="1"/>
</dbReference>
<dbReference type="EMBL" id="CP010868">
    <property type="protein sequence ID" value="AJM93081.1"/>
    <property type="molecule type" value="Genomic_DNA"/>
</dbReference>
<dbReference type="RefSeq" id="WP_148703804.1">
    <property type="nucleotide sequence ID" value="NZ_CP010868.1"/>
</dbReference>
<feature type="domain" description="Cupin type-2" evidence="1">
    <location>
        <begin position="35"/>
        <end position="86"/>
    </location>
</feature>
<reference evidence="2 3" key="3">
    <citation type="journal article" date="2019" name="Int. J. Syst. Evol. Microbiol.">
        <title>Nitrosopumilus adriaticus sp. nov. and Nitrosopumilus piranensis sp. nov., two ammonia-oxidizing archaea from the Adriatic Sea and members of the class Nitrososphaeria.</title>
        <authorList>
            <person name="Bayer B."/>
            <person name="Vojvoda J."/>
            <person name="Reinthaler T."/>
            <person name="Reyes C."/>
            <person name="Pinto M."/>
            <person name="Herndl G.J."/>
        </authorList>
    </citation>
    <scope>NUCLEOTIDE SEQUENCE [LARGE SCALE GENOMIC DNA]</scope>
    <source>
        <strain evidence="2 3">D3C</strain>
    </source>
</reference>
<evidence type="ECO:0000313" key="2">
    <source>
        <dbReference type="EMBL" id="AJM93081.1"/>
    </source>
</evidence>
<dbReference type="OrthoDB" id="190812at2157"/>
<accession>A0A0C5BXQ6</accession>
<dbReference type="SUPFAM" id="SSF51182">
    <property type="entry name" value="RmlC-like cupins"/>
    <property type="match status" value="1"/>
</dbReference>
<evidence type="ECO:0000259" key="1">
    <source>
        <dbReference type="Pfam" id="PF07883"/>
    </source>
</evidence>
<dbReference type="GeneID" id="41600957"/>
<dbReference type="AlphaFoldDB" id="A0A0C5BXQ6"/>
<gene>
    <name evidence="2" type="ORF">NPIRD3C_1871</name>
</gene>
<dbReference type="KEGG" id="nid:NPIRD3C_1871"/>
<dbReference type="PANTHER" id="PTHR36440:SF1">
    <property type="entry name" value="PUTATIVE (AFU_ORTHOLOGUE AFUA_8G07350)-RELATED"/>
    <property type="match status" value="1"/>
</dbReference>
<reference evidence="2 3" key="2">
    <citation type="journal article" date="2016" name="ISME J.">
        <title>Physiological and genomic characterization of two novel marine thaumarchaeal strains indicates niche differentiation.</title>
        <authorList>
            <person name="Bayer B."/>
            <person name="Vojvoda J."/>
            <person name="Offre P."/>
            <person name="Alves R.J."/>
            <person name="Elisabeth N.H."/>
            <person name="Garcia J.A."/>
            <person name="Volland J.M."/>
            <person name="Srivastava A."/>
            <person name="Schleper C."/>
            <person name="Herndl G.J."/>
        </authorList>
    </citation>
    <scope>NUCLEOTIDE SEQUENCE [LARGE SCALE GENOMIC DNA]</scope>
    <source>
        <strain evidence="2 3">D3C</strain>
    </source>
</reference>
<sequence length="142" mass="16012">MKNQPFDFHGSQFTIKVLTSESNDRYTVLDVKHAPNMGPAEHKHPKGPETFCIIEGEYEFFLNGESIIAKSGDVICVPTNAPHRFETGPNGGHVMVTSPPNLEFYFWEVSNMLSKGNVSFEQESEIGKKYGQMFLDGSKHWN</sequence>
<dbReference type="InterPro" id="IPR053146">
    <property type="entry name" value="QDO-like"/>
</dbReference>
<proteinExistence type="predicted"/>
<organism evidence="2 3">
    <name type="scientific">Nitrosopumilus piranensis</name>
    <dbReference type="NCBI Taxonomy" id="1582439"/>
    <lineage>
        <taxon>Archaea</taxon>
        <taxon>Nitrososphaerota</taxon>
        <taxon>Nitrososphaeria</taxon>
        <taxon>Nitrosopumilales</taxon>
        <taxon>Nitrosopumilaceae</taxon>
        <taxon>Nitrosopumilus</taxon>
    </lineage>
</organism>
<evidence type="ECO:0000313" key="3">
    <source>
        <dbReference type="Proteomes" id="UP000032027"/>
    </source>
</evidence>
<reference evidence="3" key="1">
    <citation type="submission" date="2015-02" db="EMBL/GenBank/DDBJ databases">
        <title>Characterization of two novel Thaumarchaeota isolated from the Northern Adriatic Sea.</title>
        <authorList>
            <person name="Bayer B."/>
            <person name="Vojvoda J."/>
            <person name="Offre P."/>
            <person name="Srivastava A."/>
            <person name="Elisabeth N."/>
            <person name="Garcia J.A.L."/>
            <person name="Schleper C."/>
            <person name="Herndl G.J."/>
        </authorList>
    </citation>
    <scope>NUCLEOTIDE SEQUENCE [LARGE SCALE GENOMIC DNA]</scope>
    <source>
        <strain evidence="3">D3C</strain>
    </source>
</reference>
<protein>
    <recommendedName>
        <fullName evidence="1">Cupin type-2 domain-containing protein</fullName>
    </recommendedName>
</protein>
<dbReference type="InterPro" id="IPR013096">
    <property type="entry name" value="Cupin_2"/>
</dbReference>
<dbReference type="Pfam" id="PF07883">
    <property type="entry name" value="Cupin_2"/>
    <property type="match status" value="1"/>
</dbReference>
<dbReference type="HOGENOM" id="CLU_103066_3_0_2"/>
<dbReference type="Gene3D" id="2.60.120.10">
    <property type="entry name" value="Jelly Rolls"/>
    <property type="match status" value="1"/>
</dbReference>
<dbReference type="InterPro" id="IPR014710">
    <property type="entry name" value="RmlC-like_jellyroll"/>
</dbReference>
<dbReference type="PATRIC" id="fig|1582439.9.peg.1928"/>
<name>A0A0C5BXQ6_9ARCH</name>
<dbReference type="InterPro" id="IPR011051">
    <property type="entry name" value="RmlC_Cupin_sf"/>
</dbReference>
<dbReference type="Proteomes" id="UP000032027">
    <property type="component" value="Chromosome"/>
</dbReference>
<keyword evidence="3" id="KW-1185">Reference proteome</keyword>